<dbReference type="Proteomes" id="UP000789920">
    <property type="component" value="Unassembled WGS sequence"/>
</dbReference>
<gene>
    <name evidence="1" type="ORF">RPERSI_LOCUS12563</name>
</gene>
<dbReference type="EMBL" id="CAJVQC010026997">
    <property type="protein sequence ID" value="CAG8735044.1"/>
    <property type="molecule type" value="Genomic_DNA"/>
</dbReference>
<name>A0ACA9Q491_9GLOM</name>
<reference evidence="1" key="1">
    <citation type="submission" date="2021-06" db="EMBL/GenBank/DDBJ databases">
        <authorList>
            <person name="Kallberg Y."/>
            <person name="Tangrot J."/>
            <person name="Rosling A."/>
        </authorList>
    </citation>
    <scope>NUCLEOTIDE SEQUENCE</scope>
    <source>
        <strain evidence="1">MA461A</strain>
    </source>
</reference>
<comment type="caution">
    <text evidence="1">The sequence shown here is derived from an EMBL/GenBank/DDBJ whole genome shotgun (WGS) entry which is preliminary data.</text>
</comment>
<sequence length="234" mass="28089">WGARYDNIDISKGSKFLMDRMEIPEDQAYLPHTKCIIQVVFEQEGTLKRTVEFIQQYYNSQRCRTFFIPRKINHALRYYSSKKWKTPIISSIILFVYPVPTTDFSLVTHKTRVKPIQIQLLEKPIRIFIKKPSMFTISPTNNPINSRQFISKIFTKRKTNDLWRLPLEVKREFNEKKNPNRFIIPFGFELNIDLNPGRNLVNNCIKENLYYFDGGKYYESDKDFKKFQEYNEEK</sequence>
<evidence type="ECO:0000313" key="2">
    <source>
        <dbReference type="Proteomes" id="UP000789920"/>
    </source>
</evidence>
<accession>A0ACA9Q491</accession>
<organism evidence="1 2">
    <name type="scientific">Racocetra persica</name>
    <dbReference type="NCBI Taxonomy" id="160502"/>
    <lineage>
        <taxon>Eukaryota</taxon>
        <taxon>Fungi</taxon>
        <taxon>Fungi incertae sedis</taxon>
        <taxon>Mucoromycota</taxon>
        <taxon>Glomeromycotina</taxon>
        <taxon>Glomeromycetes</taxon>
        <taxon>Diversisporales</taxon>
        <taxon>Gigasporaceae</taxon>
        <taxon>Racocetra</taxon>
    </lineage>
</organism>
<protein>
    <submittedName>
        <fullName evidence="1">21821_t:CDS:1</fullName>
    </submittedName>
</protein>
<feature type="non-terminal residue" evidence="1">
    <location>
        <position position="1"/>
    </location>
</feature>
<keyword evidence="2" id="KW-1185">Reference proteome</keyword>
<feature type="non-terminal residue" evidence="1">
    <location>
        <position position="234"/>
    </location>
</feature>
<proteinExistence type="predicted"/>
<evidence type="ECO:0000313" key="1">
    <source>
        <dbReference type="EMBL" id="CAG8735044.1"/>
    </source>
</evidence>